<dbReference type="PANTHER" id="PTHR22050">
    <property type="entry name" value="RW1 PROTEIN HOMOLOG"/>
    <property type="match status" value="1"/>
</dbReference>
<feature type="region of interest" description="Disordered" evidence="1">
    <location>
        <begin position="213"/>
        <end position="255"/>
    </location>
</feature>
<feature type="region of interest" description="Disordered" evidence="1">
    <location>
        <begin position="873"/>
        <end position="894"/>
    </location>
</feature>
<dbReference type="WBParaSite" id="nRc.2.0.1.t43794-RA">
    <property type="protein sequence ID" value="nRc.2.0.1.t43794-RA"/>
    <property type="gene ID" value="nRc.2.0.1.g43794"/>
</dbReference>
<feature type="region of interest" description="Disordered" evidence="1">
    <location>
        <begin position="368"/>
        <end position="432"/>
    </location>
</feature>
<keyword evidence="2" id="KW-0472">Membrane</keyword>
<feature type="compositionally biased region" description="Pro residues" evidence="1">
    <location>
        <begin position="309"/>
        <end position="324"/>
    </location>
</feature>
<name>A0A915KZA5_ROMCU</name>
<evidence type="ECO:0000313" key="5">
    <source>
        <dbReference type="WBParaSite" id="nRc.2.0.1.t43794-RA"/>
    </source>
</evidence>
<dbReference type="AlphaFoldDB" id="A0A915KZA5"/>
<evidence type="ECO:0000256" key="2">
    <source>
        <dbReference type="SAM" id="Phobius"/>
    </source>
</evidence>
<dbReference type="GO" id="GO:0016020">
    <property type="term" value="C:membrane"/>
    <property type="evidence" value="ECO:0007669"/>
    <property type="project" value="TreeGrafter"/>
</dbReference>
<keyword evidence="2" id="KW-0812">Transmembrane</keyword>
<dbReference type="InterPro" id="IPR039877">
    <property type="entry name" value="TMEM131-like"/>
</dbReference>
<proteinExistence type="predicted"/>
<feature type="domain" description="TMEM131L fifth Ig-like" evidence="3">
    <location>
        <begin position="62"/>
        <end position="125"/>
    </location>
</feature>
<feature type="compositionally biased region" description="Basic and acidic residues" evidence="1">
    <location>
        <begin position="221"/>
        <end position="251"/>
    </location>
</feature>
<dbReference type="Gene3D" id="2.60.40.10">
    <property type="entry name" value="Immunoglobulins"/>
    <property type="match status" value="1"/>
</dbReference>
<reference evidence="5" key="1">
    <citation type="submission" date="2022-11" db="UniProtKB">
        <authorList>
            <consortium name="WormBaseParasite"/>
        </authorList>
    </citation>
    <scope>IDENTIFICATION</scope>
</reference>
<dbReference type="InterPro" id="IPR055437">
    <property type="entry name" value="TMEM131L_Ig_5"/>
</dbReference>
<feature type="compositionally biased region" description="Polar residues" evidence="1">
    <location>
        <begin position="326"/>
        <end position="337"/>
    </location>
</feature>
<feature type="region of interest" description="Disordered" evidence="1">
    <location>
        <begin position="283"/>
        <end position="355"/>
    </location>
</feature>
<feature type="compositionally biased region" description="Low complexity" evidence="1">
    <location>
        <begin position="390"/>
        <end position="401"/>
    </location>
</feature>
<dbReference type="InterPro" id="IPR013783">
    <property type="entry name" value="Ig-like_fold"/>
</dbReference>
<dbReference type="Proteomes" id="UP000887565">
    <property type="component" value="Unplaced"/>
</dbReference>
<dbReference type="Pfam" id="PF24501">
    <property type="entry name" value="Ig_TMEM131L_5"/>
    <property type="match status" value="1"/>
</dbReference>
<feature type="compositionally biased region" description="Polar residues" evidence="1">
    <location>
        <begin position="884"/>
        <end position="894"/>
    </location>
</feature>
<evidence type="ECO:0000256" key="1">
    <source>
        <dbReference type="SAM" id="MobiDB-lite"/>
    </source>
</evidence>
<evidence type="ECO:0000259" key="3">
    <source>
        <dbReference type="Pfam" id="PF24501"/>
    </source>
</evidence>
<protein>
    <submittedName>
        <fullName evidence="5">Transmembrane protein 131-like conserved domain-containing protein</fullName>
    </submittedName>
</protein>
<feature type="transmembrane region" description="Helical" evidence="2">
    <location>
        <begin position="159"/>
        <end position="181"/>
    </location>
</feature>
<keyword evidence="2" id="KW-1133">Transmembrane helix</keyword>
<accession>A0A915KZA5</accession>
<dbReference type="PANTHER" id="PTHR22050:SF0">
    <property type="entry name" value="TRANSMEMBRANE PROTEIN 131 HOMOLOG"/>
    <property type="match status" value="1"/>
</dbReference>
<organism evidence="4 5">
    <name type="scientific">Romanomermis culicivorax</name>
    <name type="common">Nematode worm</name>
    <dbReference type="NCBI Taxonomy" id="13658"/>
    <lineage>
        <taxon>Eukaryota</taxon>
        <taxon>Metazoa</taxon>
        <taxon>Ecdysozoa</taxon>
        <taxon>Nematoda</taxon>
        <taxon>Enoplea</taxon>
        <taxon>Dorylaimia</taxon>
        <taxon>Mermithida</taxon>
        <taxon>Mermithoidea</taxon>
        <taxon>Mermithidae</taxon>
        <taxon>Romanomermis</taxon>
    </lineage>
</organism>
<evidence type="ECO:0000313" key="4">
    <source>
        <dbReference type="Proteomes" id="UP000887565"/>
    </source>
</evidence>
<keyword evidence="4" id="KW-1185">Reference proteome</keyword>
<sequence>MVTLYGRGAKVEMKIANKSPHSLQALMFEIQEKHLAECENIKRLQHKLQTGLTLRRTFVAKNTGELPFTVTNMTINGVNCVNRGFRILNCFQFTLKPNESYELDVAFTPDFTLSWYDATLHVYLSGMHLPMIFYLGATVPREWLSKCQAALPRPYWESLLYYTTVIALAFSFICLIAMAYLEGDRIIICCLRRHFEEQICAMKRQNVFNLGHQQNSNSTTEKCEKQKNSITEEKKLGNKPDPKMKKNDQSEPSHPPLYRRLVSLLIGLIKDRKLIRSTLFLSSSNNENDDDHARDSNNTSIDDVTDRLSPPPAPSILDSAPPPRMRNNTARKTFSNENDSEMDDAPPTSILYPNRRPVASTVIHFDYNNDESEAEAQPPSSKSRLRRRQTASSSTTTTTATLKDNNSRSAFKPIKPVPILPTRNDVRRSKTPENLVVRKVPTPVFPAEKSVSPIQFPSDESDDRLPEWENAYLPEMKSMENIDRDFDMLAYQTALFTSGYMNKNENENQITDRERLSIDKKLSPLSEEIRGNSDVATCINYYMRKAPPENGAIGKIAADNDFVENQTSNRRNGGKNPSRCINLDKIANSDLAARVEYSTSDPSPTLKTPAETISGAVARPSNFVDRLIPVEQIENPISEAIAAGLLSPDRPAPGGKISTAAAKKISPATAAAGVVKPSSSKLIQELRAEREKRLQEYRTKFLEEADEQRLKLAKETEEEWPGFNLDYRTALGNLWDDDYEPAKWLVDKVEPQQSVWSAPETLNRNSSTLTGAPRLFDLADTYSQRFTDRTATATTSALEGVRGWTPNDPTPFGSFFEQQVRRRSSNLQYSSSPVSISFGPPAPPQDSSILAWGPALPSENSITKLINTKHIWSDDKDSKSSSDFGNNSKIKNDE</sequence>